<keyword evidence="2" id="KW-1185">Reference proteome</keyword>
<accession>A0ACB8Y013</accession>
<name>A0ACB8Y013_9ASTR</name>
<proteinExistence type="predicted"/>
<dbReference type="Proteomes" id="UP001056120">
    <property type="component" value="Linkage Group LG29"/>
</dbReference>
<sequence>MVRSDTCMLRIRGQAAVEFSMLLLLWIADADPVELEHRKWDINGSRNGSKSSDQDYLKEIVDYYMKDHYKQNMICDHFNEIFGSGGLLRIISHVQPSGAWKEVVNLDDIEGFIKDSSSPTSSPIYSEPIDDDENSRSGCLPQFADHKLLHHHHQSPTFIVIFLILKALLIVHTLTTSVEDDDDGFEHAHSSFCITKFVQVKVEEGMGEEEMVVAGKMVVDNNEMKADSK</sequence>
<evidence type="ECO:0000313" key="2">
    <source>
        <dbReference type="Proteomes" id="UP001056120"/>
    </source>
</evidence>
<dbReference type="EMBL" id="CM042046">
    <property type="protein sequence ID" value="KAI3676701.1"/>
    <property type="molecule type" value="Genomic_DNA"/>
</dbReference>
<reference evidence="2" key="1">
    <citation type="journal article" date="2022" name="Mol. Ecol. Resour.">
        <title>The genomes of chicory, endive, great burdock and yacon provide insights into Asteraceae palaeo-polyploidization history and plant inulin production.</title>
        <authorList>
            <person name="Fan W."/>
            <person name="Wang S."/>
            <person name="Wang H."/>
            <person name="Wang A."/>
            <person name="Jiang F."/>
            <person name="Liu H."/>
            <person name="Zhao H."/>
            <person name="Xu D."/>
            <person name="Zhang Y."/>
        </authorList>
    </citation>
    <scope>NUCLEOTIDE SEQUENCE [LARGE SCALE GENOMIC DNA]</scope>
    <source>
        <strain evidence="2">cv. Yunnan</strain>
    </source>
</reference>
<protein>
    <submittedName>
        <fullName evidence="1">Uncharacterized protein</fullName>
    </submittedName>
</protein>
<gene>
    <name evidence="1" type="ORF">L1987_86314</name>
</gene>
<organism evidence="1 2">
    <name type="scientific">Smallanthus sonchifolius</name>
    <dbReference type="NCBI Taxonomy" id="185202"/>
    <lineage>
        <taxon>Eukaryota</taxon>
        <taxon>Viridiplantae</taxon>
        <taxon>Streptophyta</taxon>
        <taxon>Embryophyta</taxon>
        <taxon>Tracheophyta</taxon>
        <taxon>Spermatophyta</taxon>
        <taxon>Magnoliopsida</taxon>
        <taxon>eudicotyledons</taxon>
        <taxon>Gunneridae</taxon>
        <taxon>Pentapetalae</taxon>
        <taxon>asterids</taxon>
        <taxon>campanulids</taxon>
        <taxon>Asterales</taxon>
        <taxon>Asteraceae</taxon>
        <taxon>Asteroideae</taxon>
        <taxon>Heliantheae alliance</taxon>
        <taxon>Millerieae</taxon>
        <taxon>Smallanthus</taxon>
    </lineage>
</organism>
<comment type="caution">
    <text evidence="1">The sequence shown here is derived from an EMBL/GenBank/DDBJ whole genome shotgun (WGS) entry which is preliminary data.</text>
</comment>
<evidence type="ECO:0000313" key="1">
    <source>
        <dbReference type="EMBL" id="KAI3676701.1"/>
    </source>
</evidence>
<reference evidence="1 2" key="2">
    <citation type="journal article" date="2022" name="Mol. Ecol. Resour.">
        <title>The genomes of chicory, endive, great burdock and yacon provide insights into Asteraceae paleo-polyploidization history and plant inulin production.</title>
        <authorList>
            <person name="Fan W."/>
            <person name="Wang S."/>
            <person name="Wang H."/>
            <person name="Wang A."/>
            <person name="Jiang F."/>
            <person name="Liu H."/>
            <person name="Zhao H."/>
            <person name="Xu D."/>
            <person name="Zhang Y."/>
        </authorList>
    </citation>
    <scope>NUCLEOTIDE SEQUENCE [LARGE SCALE GENOMIC DNA]</scope>
    <source>
        <strain evidence="2">cv. Yunnan</strain>
        <tissue evidence="1">Leaves</tissue>
    </source>
</reference>